<dbReference type="GO" id="GO:0008061">
    <property type="term" value="F:chitin binding"/>
    <property type="evidence" value="ECO:0007669"/>
    <property type="project" value="InterPro"/>
</dbReference>
<dbReference type="SUPFAM" id="SSF51445">
    <property type="entry name" value="(Trans)glycosidases"/>
    <property type="match status" value="1"/>
</dbReference>
<keyword evidence="2 5" id="KW-0378">Hydrolase</keyword>
<dbReference type="GO" id="GO:0005975">
    <property type="term" value="P:carbohydrate metabolic process"/>
    <property type="evidence" value="ECO:0007669"/>
    <property type="project" value="InterPro"/>
</dbReference>
<keyword evidence="3" id="KW-0325">Glycoprotein</keyword>
<evidence type="ECO:0000256" key="2">
    <source>
        <dbReference type="ARBA" id="ARBA00022801"/>
    </source>
</evidence>
<dbReference type="SUPFAM" id="SSF54556">
    <property type="entry name" value="Chitinase insertion domain"/>
    <property type="match status" value="1"/>
</dbReference>
<name>A0A8S0YW20_ARCPL</name>
<evidence type="ECO:0000256" key="5">
    <source>
        <dbReference type="RuleBase" id="RU000489"/>
    </source>
</evidence>
<feature type="domain" description="GH18" evidence="8">
    <location>
        <begin position="134"/>
        <end position="499"/>
    </location>
</feature>
<evidence type="ECO:0000256" key="1">
    <source>
        <dbReference type="ARBA" id="ARBA00022729"/>
    </source>
</evidence>
<dbReference type="PANTHER" id="PTHR11177:SF390">
    <property type="entry name" value="CHITINASE 11"/>
    <property type="match status" value="1"/>
</dbReference>
<feature type="transmembrane region" description="Helical" evidence="7">
    <location>
        <begin position="65"/>
        <end position="86"/>
    </location>
</feature>
<dbReference type="InterPro" id="IPR017853">
    <property type="entry name" value="GH"/>
</dbReference>
<protein>
    <recommendedName>
        <fullName evidence="8">GH18 domain-containing protein</fullName>
    </recommendedName>
</protein>
<gene>
    <name evidence="9" type="ORF">APLA_LOCUS1941</name>
</gene>
<keyword evidence="7" id="KW-0472">Membrane</keyword>
<keyword evidence="7" id="KW-1133">Transmembrane helix</keyword>
<comment type="caution">
    <text evidence="9">The sequence shown here is derived from an EMBL/GenBank/DDBJ whole genome shotgun (WGS) entry which is preliminary data.</text>
</comment>
<dbReference type="GO" id="GO:0004568">
    <property type="term" value="F:chitinase activity"/>
    <property type="evidence" value="ECO:0007669"/>
    <property type="project" value="TreeGrafter"/>
</dbReference>
<sequence>MCYKTRECNLRVLKTVYVVLLAMWGKMKKEEINNKFKRLKESESIVIVNVGTKLKCTTVKKPIPVIWRLGIVTTCLLFIFIMITYMTGLGPLNSIPHKSLWRTSAHINVYTYTHLASMAIQHIASDQLETQPDRVVSCYYNLPSESETKQLLPSNIDPHLCTHINIGFARIVNKQITLDDYQYKTIRNVVKLKQKNPGLKILLSVGGSGNDNGFSDMVVNHASRKIFIKSIKSILRNYSLDGIDLDWEFPAVHREKIGARERQHFSQLLREIRMEYYREKRNYILTIAAAAPEAIVNLAYDIDQVNQYVDFVNIMTYDYHFYNKYTPFTGLNSPLYPRSSEQMYLATLNVNYTVHMYLDKGLDRSKIVVGIPTYGHTFSLVNANNPRVGSPASGFGSLSTSGFINYPDVCVLVQNFTDVSVVQDNEAKVPYMYRNTDWVSYDTPQSVVEKANFIRENNLRGAMIYSLNADDYAGFCDTGVGRTAEFPLAESVKHALIFNNSEPSERVNKSTE</sequence>
<organism evidence="9 10">
    <name type="scientific">Arctia plantaginis</name>
    <name type="common">Wood tiger moth</name>
    <name type="synonym">Phalaena plantaginis</name>
    <dbReference type="NCBI Taxonomy" id="874455"/>
    <lineage>
        <taxon>Eukaryota</taxon>
        <taxon>Metazoa</taxon>
        <taxon>Ecdysozoa</taxon>
        <taxon>Arthropoda</taxon>
        <taxon>Hexapoda</taxon>
        <taxon>Insecta</taxon>
        <taxon>Pterygota</taxon>
        <taxon>Neoptera</taxon>
        <taxon>Endopterygota</taxon>
        <taxon>Lepidoptera</taxon>
        <taxon>Glossata</taxon>
        <taxon>Ditrysia</taxon>
        <taxon>Noctuoidea</taxon>
        <taxon>Erebidae</taxon>
        <taxon>Arctiinae</taxon>
        <taxon>Arctia</taxon>
    </lineage>
</organism>
<dbReference type="InterPro" id="IPR029070">
    <property type="entry name" value="Chitinase_insertion_sf"/>
</dbReference>
<keyword evidence="1" id="KW-0732">Signal</keyword>
<proteinExistence type="inferred from homology"/>
<keyword evidence="10" id="KW-1185">Reference proteome</keyword>
<dbReference type="PROSITE" id="PS51910">
    <property type="entry name" value="GH18_2"/>
    <property type="match status" value="1"/>
</dbReference>
<dbReference type="SMART" id="SM00636">
    <property type="entry name" value="Glyco_18"/>
    <property type="match status" value="1"/>
</dbReference>
<dbReference type="PROSITE" id="PS01095">
    <property type="entry name" value="GH18_1"/>
    <property type="match status" value="1"/>
</dbReference>
<evidence type="ECO:0000256" key="3">
    <source>
        <dbReference type="ARBA" id="ARBA00023180"/>
    </source>
</evidence>
<dbReference type="EMBL" id="CADEBC010000135">
    <property type="protein sequence ID" value="CAB3224081.1"/>
    <property type="molecule type" value="Genomic_DNA"/>
</dbReference>
<evidence type="ECO:0000256" key="4">
    <source>
        <dbReference type="ARBA" id="ARBA00023295"/>
    </source>
</evidence>
<dbReference type="AlphaFoldDB" id="A0A8S0YW20"/>
<evidence type="ECO:0000256" key="7">
    <source>
        <dbReference type="SAM" id="Phobius"/>
    </source>
</evidence>
<dbReference type="Gene3D" id="3.10.50.10">
    <property type="match status" value="1"/>
</dbReference>
<accession>A0A8S0YW20</accession>
<comment type="similarity">
    <text evidence="6">Belongs to the glycosyl hydrolase 18 family.</text>
</comment>
<dbReference type="PANTHER" id="PTHR11177">
    <property type="entry name" value="CHITINASE"/>
    <property type="match status" value="1"/>
</dbReference>
<dbReference type="Pfam" id="PF00704">
    <property type="entry name" value="Glyco_hydro_18"/>
    <property type="match status" value="1"/>
</dbReference>
<dbReference type="FunFam" id="3.10.50.10:FF:000003">
    <property type="entry name" value="Class V chitinase CHIT5b"/>
    <property type="match status" value="1"/>
</dbReference>
<dbReference type="GO" id="GO:0006032">
    <property type="term" value="P:chitin catabolic process"/>
    <property type="evidence" value="ECO:0007669"/>
    <property type="project" value="TreeGrafter"/>
</dbReference>
<dbReference type="Gene3D" id="3.20.20.80">
    <property type="entry name" value="Glycosidases"/>
    <property type="match status" value="1"/>
</dbReference>
<dbReference type="InterPro" id="IPR001223">
    <property type="entry name" value="Glyco_hydro18_cat"/>
</dbReference>
<dbReference type="InterPro" id="IPR001579">
    <property type="entry name" value="Glyco_hydro_18_chit_AS"/>
</dbReference>
<dbReference type="InterPro" id="IPR011583">
    <property type="entry name" value="Chitinase_II/V-like_cat"/>
</dbReference>
<evidence type="ECO:0000313" key="10">
    <source>
        <dbReference type="Proteomes" id="UP000494106"/>
    </source>
</evidence>
<dbReference type="OrthoDB" id="76388at2759"/>
<evidence type="ECO:0000313" key="9">
    <source>
        <dbReference type="EMBL" id="CAB3224081.1"/>
    </source>
</evidence>
<reference evidence="9 10" key="1">
    <citation type="submission" date="2020-04" db="EMBL/GenBank/DDBJ databases">
        <authorList>
            <person name="Wallbank WR R."/>
            <person name="Pardo Diaz C."/>
            <person name="Kozak K."/>
            <person name="Martin S."/>
            <person name="Jiggins C."/>
            <person name="Moest M."/>
            <person name="Warren A I."/>
            <person name="Byers J.R.P. K."/>
            <person name="Montejo-Kovacevich G."/>
            <person name="Yen C E."/>
        </authorList>
    </citation>
    <scope>NUCLEOTIDE SEQUENCE [LARGE SCALE GENOMIC DNA]</scope>
</reference>
<dbReference type="Proteomes" id="UP000494106">
    <property type="component" value="Unassembled WGS sequence"/>
</dbReference>
<keyword evidence="4 5" id="KW-0326">Glycosidase</keyword>
<evidence type="ECO:0000256" key="6">
    <source>
        <dbReference type="RuleBase" id="RU004453"/>
    </source>
</evidence>
<dbReference type="InterPro" id="IPR050314">
    <property type="entry name" value="Glycosyl_Hydrlase_18"/>
</dbReference>
<evidence type="ECO:0000259" key="8">
    <source>
        <dbReference type="PROSITE" id="PS51910"/>
    </source>
</evidence>
<dbReference type="GO" id="GO:0005576">
    <property type="term" value="C:extracellular region"/>
    <property type="evidence" value="ECO:0007669"/>
    <property type="project" value="TreeGrafter"/>
</dbReference>
<keyword evidence="7" id="KW-0812">Transmembrane</keyword>